<dbReference type="OrthoDB" id="6796607at2"/>
<gene>
    <name evidence="1" type="ORF">EAH81_17615</name>
</gene>
<name>A0A502EMI6_9FLAO</name>
<dbReference type="RefSeq" id="WP_140509432.1">
    <property type="nucleotide sequence ID" value="NZ_RCZH01000012.1"/>
</dbReference>
<keyword evidence="2" id="KW-1185">Reference proteome</keyword>
<dbReference type="AlphaFoldDB" id="A0A502EMI6"/>
<dbReference type="InterPro" id="IPR029470">
    <property type="entry name" value="PDDEXK_4"/>
</dbReference>
<evidence type="ECO:0000313" key="2">
    <source>
        <dbReference type="Proteomes" id="UP000319700"/>
    </source>
</evidence>
<sequence length="336" mass="39624">MKPNIFEIATKELNQDSFITWLLQYADPENKKHDVNIHNCATDFVKQLIHKQLPNFNEDIVKVKAGRQWQNIDVWAEINDKYLLVIEDKTNTSHHSNQLTRYKTLSIKWCNENGYQTPICIYLKTGNESLTSLKHIITQGFAIYNRQDLIKLLSNYSNITNDIFIDFFERLTRLENVNNQFETKVLGKWDGNDWQGYFQHLEKNMKLVNWNYVNNPNGGFWNAVLNWDYWGIYPAYLQIEEGKLCFKISTDPDEVEMPDNVTRAEIRNTFHNLIINKAKEYGILKIQRPSKFGNGKYMTVALVNKKDWLGADDMIIEKEKTLERLEGYLHFLKNII</sequence>
<reference evidence="1 2" key="1">
    <citation type="journal article" date="2019" name="Environ. Microbiol.">
        <title>Species interactions and distinct microbial communities in high Arctic permafrost affected cryosols are associated with the CH4 and CO2 gas fluxes.</title>
        <authorList>
            <person name="Altshuler I."/>
            <person name="Hamel J."/>
            <person name="Turney S."/>
            <person name="Magnuson E."/>
            <person name="Levesque R."/>
            <person name="Greer C."/>
            <person name="Whyte L.G."/>
        </authorList>
    </citation>
    <scope>NUCLEOTIDE SEQUENCE [LARGE SCALE GENOMIC DNA]</scope>
    <source>
        <strain evidence="1 2">42</strain>
    </source>
</reference>
<proteinExistence type="predicted"/>
<accession>A0A502EMI6</accession>
<dbReference type="EMBL" id="RCZH01000012">
    <property type="protein sequence ID" value="TPG37750.1"/>
    <property type="molecule type" value="Genomic_DNA"/>
</dbReference>
<evidence type="ECO:0000313" key="1">
    <source>
        <dbReference type="EMBL" id="TPG37750.1"/>
    </source>
</evidence>
<dbReference type="Proteomes" id="UP000319700">
    <property type="component" value="Unassembled WGS sequence"/>
</dbReference>
<comment type="caution">
    <text evidence="1">The sequence shown here is derived from an EMBL/GenBank/DDBJ whole genome shotgun (WGS) entry which is preliminary data.</text>
</comment>
<organism evidence="1 2">
    <name type="scientific">Flavobacterium pectinovorum</name>
    <dbReference type="NCBI Taxonomy" id="29533"/>
    <lineage>
        <taxon>Bacteria</taxon>
        <taxon>Pseudomonadati</taxon>
        <taxon>Bacteroidota</taxon>
        <taxon>Flavobacteriia</taxon>
        <taxon>Flavobacteriales</taxon>
        <taxon>Flavobacteriaceae</taxon>
        <taxon>Flavobacterium</taxon>
    </lineage>
</organism>
<dbReference type="Pfam" id="PF14281">
    <property type="entry name" value="PDDEXK_4"/>
    <property type="match status" value="1"/>
</dbReference>
<protein>
    <submittedName>
        <fullName evidence="1">Nuclease</fullName>
    </submittedName>
</protein>